<dbReference type="Proteomes" id="UP001244341">
    <property type="component" value="Chromosome 10b"/>
</dbReference>
<dbReference type="EMBL" id="CP126217">
    <property type="protein sequence ID" value="WIA19470.1"/>
    <property type="molecule type" value="Genomic_DNA"/>
</dbReference>
<sequence length="118" mass="12829">MASAAAAHAAGAGTLVLAAQQASTSGGVAPAVSITDSVTLRLVPRRKKKSVKWAEDVEDYDENAGKRKSKKCCIFHRRRQFGDWSDDDDSDADCDCADGQQPDKQQQPLEQPQQQLQQ</sequence>
<feature type="region of interest" description="Disordered" evidence="1">
    <location>
        <begin position="81"/>
        <end position="118"/>
    </location>
</feature>
<accession>A0ABY8UDW6</accession>
<dbReference type="InterPro" id="IPR011107">
    <property type="entry name" value="PPI_Ypi1"/>
</dbReference>
<dbReference type="PANTHER" id="PTHR20835">
    <property type="entry name" value="E3 UBIQUITIN-PROTEIN LIGASE PPP1R11-RELATED"/>
    <property type="match status" value="1"/>
</dbReference>
<gene>
    <name evidence="2" type="ORF">OEZ85_004082</name>
</gene>
<evidence type="ECO:0008006" key="4">
    <source>
        <dbReference type="Google" id="ProtNLM"/>
    </source>
</evidence>
<proteinExistence type="predicted"/>
<evidence type="ECO:0000256" key="1">
    <source>
        <dbReference type="SAM" id="MobiDB-lite"/>
    </source>
</evidence>
<evidence type="ECO:0000313" key="2">
    <source>
        <dbReference type="EMBL" id="WIA19470.1"/>
    </source>
</evidence>
<reference evidence="2 3" key="1">
    <citation type="submission" date="2023-05" db="EMBL/GenBank/DDBJ databases">
        <title>A 100% complete, gapless, phased diploid assembly of the Scenedesmus obliquus UTEX 3031 genome.</title>
        <authorList>
            <person name="Biondi T.C."/>
            <person name="Hanschen E.R."/>
            <person name="Kwon T."/>
            <person name="Eng W."/>
            <person name="Kruse C.P.S."/>
            <person name="Koehler S.I."/>
            <person name="Kunde Y."/>
            <person name="Gleasner C.D."/>
            <person name="You Mak K.T."/>
            <person name="Polle J."/>
            <person name="Hovde B.T."/>
            <person name="Starkenburg S.R."/>
        </authorList>
    </citation>
    <scope>NUCLEOTIDE SEQUENCE [LARGE SCALE GENOMIC DNA]</scope>
    <source>
        <strain evidence="2 3">DOE0152z</strain>
    </source>
</reference>
<organism evidence="2 3">
    <name type="scientific">Tetradesmus obliquus</name>
    <name type="common">Green alga</name>
    <name type="synonym">Acutodesmus obliquus</name>
    <dbReference type="NCBI Taxonomy" id="3088"/>
    <lineage>
        <taxon>Eukaryota</taxon>
        <taxon>Viridiplantae</taxon>
        <taxon>Chlorophyta</taxon>
        <taxon>core chlorophytes</taxon>
        <taxon>Chlorophyceae</taxon>
        <taxon>CS clade</taxon>
        <taxon>Sphaeropleales</taxon>
        <taxon>Scenedesmaceae</taxon>
        <taxon>Tetradesmus</taxon>
    </lineage>
</organism>
<protein>
    <recommendedName>
        <fullName evidence="4">Protein phosphatase inhibitor</fullName>
    </recommendedName>
</protein>
<feature type="compositionally biased region" description="Acidic residues" evidence="1">
    <location>
        <begin position="84"/>
        <end position="96"/>
    </location>
</feature>
<dbReference type="PANTHER" id="PTHR20835:SF0">
    <property type="entry name" value="E3 UBIQUITIN-PROTEIN LIGASE PPP1R11"/>
    <property type="match status" value="1"/>
</dbReference>
<feature type="compositionally biased region" description="Low complexity" evidence="1">
    <location>
        <begin position="97"/>
        <end position="118"/>
    </location>
</feature>
<keyword evidence="3" id="KW-1185">Reference proteome</keyword>
<name>A0ABY8UDW6_TETOB</name>
<dbReference type="Pfam" id="PF07491">
    <property type="entry name" value="PPI_Ypi1"/>
    <property type="match status" value="1"/>
</dbReference>
<evidence type="ECO:0000313" key="3">
    <source>
        <dbReference type="Proteomes" id="UP001244341"/>
    </source>
</evidence>